<name>A0A024RZ01_HYPJR</name>
<dbReference type="AlphaFoldDB" id="A0A024RZ01"/>
<dbReference type="EMBL" id="KI911163">
    <property type="protein sequence ID" value="ETR98354.1"/>
    <property type="molecule type" value="Genomic_DNA"/>
</dbReference>
<feature type="compositionally biased region" description="Basic and acidic residues" evidence="1">
    <location>
        <begin position="172"/>
        <end position="181"/>
    </location>
</feature>
<dbReference type="KEGG" id="trr:M419DRAFT_38617"/>
<feature type="region of interest" description="Disordered" evidence="1">
    <location>
        <begin position="1"/>
        <end position="86"/>
    </location>
</feature>
<sequence length="181" mass="20352">MPTRPWPVKYIHERSMPVTSRPEVSWPEPNEIGDSERSIDVSSQGILDWEEKRKRSSGDGPLRYGAKRHDKGGNKPGRGDIQRDTAYVKREETDVVRQNVRGRTERGRLCEPMPWQCVGNAVSVSPSPSLLDDGDGSVLATGAVALQQIEKTESGDKGPKHKHKHKHKHEHKYKDKGKAMD</sequence>
<evidence type="ECO:0000313" key="3">
    <source>
        <dbReference type="Proteomes" id="UP000024376"/>
    </source>
</evidence>
<reference evidence="3" key="1">
    <citation type="journal article" date="2013" name="Ind. Biotechnol.">
        <title>Comparative genomics analysis of Trichoderma reesei strains.</title>
        <authorList>
            <person name="Koike H."/>
            <person name="Aerts A."/>
            <person name="LaButti K."/>
            <person name="Grigoriev I.V."/>
            <person name="Baker S.E."/>
        </authorList>
    </citation>
    <scope>NUCLEOTIDE SEQUENCE [LARGE SCALE GENOMIC DNA]</scope>
    <source>
        <strain evidence="3">ATCC 56765 / BCRC 32924 / NRRL 11460 / Rut C-30</strain>
    </source>
</reference>
<proteinExistence type="predicted"/>
<dbReference type="HOGENOM" id="CLU_1490034_0_0_1"/>
<dbReference type="Proteomes" id="UP000024376">
    <property type="component" value="Unassembled WGS sequence"/>
</dbReference>
<gene>
    <name evidence="2" type="ORF">M419DRAFT_38617</name>
</gene>
<feature type="compositionally biased region" description="Basic residues" evidence="1">
    <location>
        <begin position="159"/>
        <end position="171"/>
    </location>
</feature>
<protein>
    <submittedName>
        <fullName evidence="2">Uncharacterized protein</fullName>
    </submittedName>
</protein>
<evidence type="ECO:0000313" key="2">
    <source>
        <dbReference type="EMBL" id="ETR98354.1"/>
    </source>
</evidence>
<organism evidence="2 3">
    <name type="scientific">Hypocrea jecorina (strain ATCC 56765 / BCRC 32924 / NRRL 11460 / Rut C-30)</name>
    <name type="common">Trichoderma reesei</name>
    <dbReference type="NCBI Taxonomy" id="1344414"/>
    <lineage>
        <taxon>Eukaryota</taxon>
        <taxon>Fungi</taxon>
        <taxon>Dikarya</taxon>
        <taxon>Ascomycota</taxon>
        <taxon>Pezizomycotina</taxon>
        <taxon>Sordariomycetes</taxon>
        <taxon>Hypocreomycetidae</taxon>
        <taxon>Hypocreales</taxon>
        <taxon>Hypocreaceae</taxon>
        <taxon>Trichoderma</taxon>
    </lineage>
</organism>
<evidence type="ECO:0000256" key="1">
    <source>
        <dbReference type="SAM" id="MobiDB-lite"/>
    </source>
</evidence>
<feature type="compositionally biased region" description="Basic and acidic residues" evidence="1">
    <location>
        <begin position="71"/>
        <end position="86"/>
    </location>
</feature>
<feature type="region of interest" description="Disordered" evidence="1">
    <location>
        <begin position="149"/>
        <end position="181"/>
    </location>
</feature>
<accession>A0A024RZ01</accession>